<dbReference type="EnsemblMetazoa" id="CLYHEMT015854.1">
    <property type="protein sequence ID" value="CLYHEMP015854.1"/>
    <property type="gene ID" value="CLYHEMG015854"/>
</dbReference>
<evidence type="ECO:0000313" key="4">
    <source>
        <dbReference type="EnsemblMetazoa" id="CLYHEMP015854.1"/>
    </source>
</evidence>
<evidence type="ECO:0000256" key="2">
    <source>
        <dbReference type="ARBA" id="ARBA00022803"/>
    </source>
</evidence>
<dbReference type="PANTHER" id="PTHR10271:SF0">
    <property type="entry name" value="INTERFERON-INDUCED PROTEIN WITH TETRATRICOPEPTIDE REPEATS 5"/>
    <property type="match status" value="1"/>
</dbReference>
<protein>
    <submittedName>
        <fullName evidence="4">Uncharacterized protein</fullName>
    </submittedName>
</protein>
<evidence type="ECO:0000313" key="5">
    <source>
        <dbReference type="Proteomes" id="UP000594262"/>
    </source>
</evidence>
<sequence length="748" mass="88154">MASYSPNQVDILSTIHCCFNWDFMNMNKEQKTELWLQDRIATIEGELNAQSEDSPKRNFPQLYSLQGFLYTQLYLKKESNGAEYLQKAEKAFQNALDACEKESCGYRAIAYGNLIYFNHKKWSKNKSEDPQYQTQQIQCEYNEIKKITNIPKNPEVLAMQGYSANYFRMHNESINFYQEALKSKETAEWVFGLALVKLHGSAGMERTRQENDEIETLLRHAVELDPTYHFVGLKLARHLLKQRKPHGTEEVVAILEQVPLDKDKQRNIIVLEEAAGLYTDIGRDDKALELYNIAETINPSSMKTLRGLGNIYQQKWVNSCWKKKGAPRRLDEASLKNAVKYFTENVDSDNAKPFDITKIANIHLRAYKTFNEEASKKGGKQAEKNLYRNKADHHKKECTFWYKKAEERLNKNQFDLRSEIEVCYRLSEYYREFDSEEVEKYLEETFRKASLGTDQDNFYELKFVKNAREELLQLASKEKGDQVKVLKTKAWIYELSGHYESALFYLQKVKISSNTDALQERELSLYFKIIKNKRRIGLDVQKIKKEMDQLIPKISDFHNKKEFELKSRIIEIETKFSDDNITELKENFIQFEKMIIESKFTATELADKIVSIFHDSKVVLERTMKYIKENLYHPEGKDILYYPNQKVSQTKEDLKKFFEKDCKWEDFSTRYTQMFLFFVEKLNPNDYSYVGDYVKVRNKGEHDLKKVQLQLLDQKCPTKQDKIELTRKSAFYSAEVFNFIKKEVDGIL</sequence>
<dbReference type="GO" id="GO:0005829">
    <property type="term" value="C:cytosol"/>
    <property type="evidence" value="ECO:0007669"/>
    <property type="project" value="TreeGrafter"/>
</dbReference>
<proteinExistence type="inferred from homology"/>
<organism evidence="4 5">
    <name type="scientific">Clytia hemisphaerica</name>
    <dbReference type="NCBI Taxonomy" id="252671"/>
    <lineage>
        <taxon>Eukaryota</taxon>
        <taxon>Metazoa</taxon>
        <taxon>Cnidaria</taxon>
        <taxon>Hydrozoa</taxon>
        <taxon>Hydroidolina</taxon>
        <taxon>Leptothecata</taxon>
        <taxon>Obeliida</taxon>
        <taxon>Clytiidae</taxon>
        <taxon>Clytia</taxon>
    </lineage>
</organism>
<keyword evidence="1" id="KW-0677">Repeat</keyword>
<reference evidence="4" key="1">
    <citation type="submission" date="2021-01" db="UniProtKB">
        <authorList>
            <consortium name="EnsemblMetazoa"/>
        </authorList>
    </citation>
    <scope>IDENTIFICATION</scope>
</reference>
<dbReference type="AlphaFoldDB" id="A0A7M5X0S3"/>
<name>A0A7M5X0S3_9CNID</name>
<dbReference type="Gene3D" id="1.25.40.10">
    <property type="entry name" value="Tetratricopeptide repeat domain"/>
    <property type="match status" value="1"/>
</dbReference>
<dbReference type="Proteomes" id="UP000594262">
    <property type="component" value="Unplaced"/>
</dbReference>
<dbReference type="SUPFAM" id="SSF48452">
    <property type="entry name" value="TPR-like"/>
    <property type="match status" value="1"/>
</dbReference>
<dbReference type="GeneID" id="136816087"/>
<keyword evidence="2" id="KW-0802">TPR repeat</keyword>
<keyword evidence="5" id="KW-1185">Reference proteome</keyword>
<dbReference type="InterPro" id="IPR011990">
    <property type="entry name" value="TPR-like_helical_dom_sf"/>
</dbReference>
<evidence type="ECO:0000256" key="3">
    <source>
        <dbReference type="ARBA" id="ARBA00038336"/>
    </source>
</evidence>
<dbReference type="GO" id="GO:0051607">
    <property type="term" value="P:defense response to virus"/>
    <property type="evidence" value="ECO:0007669"/>
    <property type="project" value="TreeGrafter"/>
</dbReference>
<accession>A0A7M5X0S3</accession>
<dbReference type="RefSeq" id="XP_066928620.1">
    <property type="nucleotide sequence ID" value="XM_067072519.1"/>
</dbReference>
<comment type="similarity">
    <text evidence="3">Belongs to the IFIT family.</text>
</comment>
<evidence type="ECO:0000256" key="1">
    <source>
        <dbReference type="ARBA" id="ARBA00022737"/>
    </source>
</evidence>
<dbReference type="PANTHER" id="PTHR10271">
    <property type="entry name" value="INTERFERON-INDUCED PROTEIN WITH TETRATRICOPEPTIDE REPEATS"/>
    <property type="match status" value="1"/>
</dbReference>